<evidence type="ECO:0000313" key="2">
    <source>
        <dbReference type="Proteomes" id="UP000647860"/>
    </source>
</evidence>
<reference evidence="1 2" key="1">
    <citation type="submission" date="2021-01" db="EMBL/GenBank/DDBJ databases">
        <title>Whole genome shotgun sequence of Verrucosispora gifhornensis NBRC 16317.</title>
        <authorList>
            <person name="Komaki H."/>
            <person name="Tamura T."/>
        </authorList>
    </citation>
    <scope>NUCLEOTIDE SEQUENCE [LARGE SCALE GENOMIC DNA]</scope>
    <source>
        <strain evidence="1 2">NBRC 16317</strain>
    </source>
</reference>
<sequence>MQRLGPELDDAQRVTPGEILSGPVVLQHGVTTANRRDGMQTINVAGSTYVIETVTHLRRHGHSGEAMSAMVRVDIVACHDSTC</sequence>
<dbReference type="EMBL" id="BOPA01000027">
    <property type="protein sequence ID" value="GIJ17322.1"/>
    <property type="molecule type" value="Genomic_DNA"/>
</dbReference>
<name>A0ABQ4IHF1_9ACTN</name>
<accession>A0ABQ4IHF1</accession>
<gene>
    <name evidence="1" type="ORF">Vgi01_40060</name>
</gene>
<organism evidence="1 2">
    <name type="scientific">Micromonospora gifhornensis</name>
    <dbReference type="NCBI Taxonomy" id="84594"/>
    <lineage>
        <taxon>Bacteria</taxon>
        <taxon>Bacillati</taxon>
        <taxon>Actinomycetota</taxon>
        <taxon>Actinomycetes</taxon>
        <taxon>Micromonosporales</taxon>
        <taxon>Micromonosporaceae</taxon>
        <taxon>Micromonospora</taxon>
    </lineage>
</organism>
<keyword evidence="2" id="KW-1185">Reference proteome</keyword>
<proteinExistence type="predicted"/>
<comment type="caution">
    <text evidence="1">The sequence shown here is derived from an EMBL/GenBank/DDBJ whole genome shotgun (WGS) entry which is preliminary data.</text>
</comment>
<evidence type="ECO:0000313" key="1">
    <source>
        <dbReference type="EMBL" id="GIJ17322.1"/>
    </source>
</evidence>
<protein>
    <submittedName>
        <fullName evidence="1">Uncharacterized protein</fullName>
    </submittedName>
</protein>
<dbReference type="Proteomes" id="UP000647860">
    <property type="component" value="Unassembled WGS sequence"/>
</dbReference>